<evidence type="ECO:0000256" key="2">
    <source>
        <dbReference type="SAM" id="Phobius"/>
    </source>
</evidence>
<keyword evidence="2" id="KW-1133">Transmembrane helix</keyword>
<feature type="region of interest" description="Disordered" evidence="1">
    <location>
        <begin position="131"/>
        <end position="150"/>
    </location>
</feature>
<accession>A0A9P5ZB14</accession>
<dbReference type="AlphaFoldDB" id="A0A9P5ZB14"/>
<evidence type="ECO:0000313" key="4">
    <source>
        <dbReference type="Proteomes" id="UP000807469"/>
    </source>
</evidence>
<keyword evidence="2" id="KW-0472">Membrane</keyword>
<evidence type="ECO:0000313" key="3">
    <source>
        <dbReference type="EMBL" id="KAF9483575.1"/>
    </source>
</evidence>
<protein>
    <submittedName>
        <fullName evidence="3">Uncharacterized protein</fullName>
    </submittedName>
</protein>
<dbReference type="EMBL" id="MU155152">
    <property type="protein sequence ID" value="KAF9483575.1"/>
    <property type="molecule type" value="Genomic_DNA"/>
</dbReference>
<evidence type="ECO:0000256" key="1">
    <source>
        <dbReference type="SAM" id="MobiDB-lite"/>
    </source>
</evidence>
<proteinExistence type="predicted"/>
<feature type="transmembrane region" description="Helical" evidence="2">
    <location>
        <begin position="33"/>
        <end position="57"/>
    </location>
</feature>
<keyword evidence="4" id="KW-1185">Reference proteome</keyword>
<gene>
    <name evidence="3" type="ORF">BDN70DRAFT_891645</name>
</gene>
<keyword evidence="2" id="KW-0812">Transmembrane</keyword>
<dbReference type="Proteomes" id="UP000807469">
    <property type="component" value="Unassembled WGS sequence"/>
</dbReference>
<reference evidence="3" key="1">
    <citation type="submission" date="2020-11" db="EMBL/GenBank/DDBJ databases">
        <authorList>
            <consortium name="DOE Joint Genome Institute"/>
            <person name="Ahrendt S."/>
            <person name="Riley R."/>
            <person name="Andreopoulos W."/>
            <person name="Labutti K."/>
            <person name="Pangilinan J."/>
            <person name="Ruiz-Duenas F.J."/>
            <person name="Barrasa J.M."/>
            <person name="Sanchez-Garcia M."/>
            <person name="Camarero S."/>
            <person name="Miyauchi S."/>
            <person name="Serrano A."/>
            <person name="Linde D."/>
            <person name="Babiker R."/>
            <person name="Drula E."/>
            <person name="Ayuso-Fernandez I."/>
            <person name="Pacheco R."/>
            <person name="Padilla G."/>
            <person name="Ferreira P."/>
            <person name="Barriuso J."/>
            <person name="Kellner H."/>
            <person name="Castanera R."/>
            <person name="Alfaro M."/>
            <person name="Ramirez L."/>
            <person name="Pisabarro A.G."/>
            <person name="Kuo A."/>
            <person name="Tritt A."/>
            <person name="Lipzen A."/>
            <person name="He G."/>
            <person name="Yan M."/>
            <person name="Ng V."/>
            <person name="Cullen D."/>
            <person name="Martin F."/>
            <person name="Rosso M.-N."/>
            <person name="Henrissat B."/>
            <person name="Hibbett D."/>
            <person name="Martinez A.T."/>
            <person name="Grigoriev I.V."/>
        </authorList>
    </citation>
    <scope>NUCLEOTIDE SEQUENCE</scope>
    <source>
        <strain evidence="3">CIRM-BRFM 674</strain>
    </source>
</reference>
<sequence>MDTTCSREYTQSAYQTEYYAHMFFYLTSLVRRVAAFAIITGAVTASVSLVTLITFLVDPRGGSRVYTLTMLFTLVFRERLAGKAFSMYVNFEGDTELTSMPTSASGSGATTPMSIDGEMVFAVRPVESLRSGCGHTQKKEPPPPDSIDISSTHISTMEKYGNPFQP</sequence>
<comment type="caution">
    <text evidence="3">The sequence shown here is derived from an EMBL/GenBank/DDBJ whole genome shotgun (WGS) entry which is preliminary data.</text>
</comment>
<name>A0A9P5ZB14_9AGAR</name>
<organism evidence="3 4">
    <name type="scientific">Pholiota conissans</name>
    <dbReference type="NCBI Taxonomy" id="109636"/>
    <lineage>
        <taxon>Eukaryota</taxon>
        <taxon>Fungi</taxon>
        <taxon>Dikarya</taxon>
        <taxon>Basidiomycota</taxon>
        <taxon>Agaricomycotina</taxon>
        <taxon>Agaricomycetes</taxon>
        <taxon>Agaricomycetidae</taxon>
        <taxon>Agaricales</taxon>
        <taxon>Agaricineae</taxon>
        <taxon>Strophariaceae</taxon>
        <taxon>Pholiota</taxon>
    </lineage>
</organism>